<sequence>MRADDPRADAARMVDDLLELYAIHALPADEAVAFEHALGVLDEASRRRAVADIRSTRDAVARWAAERAATPDPRVRDSVLSSIDRADSTRSVGDEPVAVGDHPVATDELAARRARRRRLAVAVSSAAAALLLVVGGVVIGRSTVSSPADQPSIAQSDQMAAMQNVMSRSDVEVHRTEMTGMPGTVVVASSRSADQAVVVLDGAQQPPSQRVYQLWLIGNSHAPKSAGLVSSVAGQSPVVVTGLTDSRTIGMTVEPDGGSPQPTGAVVAAVTF</sequence>
<dbReference type="Proteomes" id="UP001205740">
    <property type="component" value="Unassembled WGS sequence"/>
</dbReference>
<keyword evidence="5" id="KW-0805">Transcription regulation</keyword>
<evidence type="ECO:0000256" key="10">
    <source>
        <dbReference type="SAM" id="Phobius"/>
    </source>
</evidence>
<organism evidence="12 13">
    <name type="scientific">Williamsia serinedens</name>
    <dbReference type="NCBI Taxonomy" id="391736"/>
    <lineage>
        <taxon>Bacteria</taxon>
        <taxon>Bacillati</taxon>
        <taxon>Actinomycetota</taxon>
        <taxon>Actinomycetes</taxon>
        <taxon>Mycobacteriales</taxon>
        <taxon>Nocardiaceae</taxon>
        <taxon>Williamsia</taxon>
    </lineage>
</organism>
<evidence type="ECO:0000259" key="11">
    <source>
        <dbReference type="Pfam" id="PF10099"/>
    </source>
</evidence>
<keyword evidence="3 10" id="KW-0812">Transmembrane</keyword>
<comment type="subcellular location">
    <subcellularLocation>
        <location evidence="1">Cell membrane</location>
        <topology evidence="1">Single-pass membrane protein</topology>
    </subcellularLocation>
</comment>
<dbReference type="EMBL" id="JAMTCG010000002">
    <property type="protein sequence ID" value="MCP2160106.1"/>
    <property type="molecule type" value="Genomic_DNA"/>
</dbReference>
<keyword evidence="6 10" id="KW-0472">Membrane</keyword>
<evidence type="ECO:0000256" key="8">
    <source>
        <dbReference type="ARBA" id="ARBA00029829"/>
    </source>
</evidence>
<evidence type="ECO:0000256" key="9">
    <source>
        <dbReference type="ARBA" id="ARBA00030803"/>
    </source>
</evidence>
<comment type="caution">
    <text evidence="12">The sequence shown here is derived from an EMBL/GenBank/DDBJ whole genome shotgun (WGS) entry which is preliminary data.</text>
</comment>
<dbReference type="Gene3D" id="1.10.10.1320">
    <property type="entry name" value="Anti-sigma factor, zinc-finger domain"/>
    <property type="match status" value="1"/>
</dbReference>
<evidence type="ECO:0000256" key="6">
    <source>
        <dbReference type="ARBA" id="ARBA00023136"/>
    </source>
</evidence>
<keyword evidence="2" id="KW-1003">Cell membrane</keyword>
<evidence type="ECO:0000313" key="13">
    <source>
        <dbReference type="Proteomes" id="UP001205740"/>
    </source>
</evidence>
<evidence type="ECO:0000256" key="4">
    <source>
        <dbReference type="ARBA" id="ARBA00022989"/>
    </source>
</evidence>
<keyword evidence="4 10" id="KW-1133">Transmembrane helix</keyword>
<reference evidence="12 13" key="1">
    <citation type="submission" date="2022-06" db="EMBL/GenBank/DDBJ databases">
        <title>Genomic Encyclopedia of Archaeal and Bacterial Type Strains, Phase II (KMG-II): from individual species to whole genera.</title>
        <authorList>
            <person name="Goeker M."/>
        </authorList>
    </citation>
    <scope>NUCLEOTIDE SEQUENCE [LARGE SCALE GENOMIC DNA]</scope>
    <source>
        <strain evidence="12 13">DSM 45037</strain>
    </source>
</reference>
<evidence type="ECO:0000256" key="5">
    <source>
        <dbReference type="ARBA" id="ARBA00023015"/>
    </source>
</evidence>
<dbReference type="Pfam" id="PF10099">
    <property type="entry name" value="RskA_C"/>
    <property type="match status" value="1"/>
</dbReference>
<evidence type="ECO:0000256" key="1">
    <source>
        <dbReference type="ARBA" id="ARBA00004162"/>
    </source>
</evidence>
<evidence type="ECO:0000256" key="3">
    <source>
        <dbReference type="ARBA" id="ARBA00022692"/>
    </source>
</evidence>
<dbReference type="PANTHER" id="PTHR37461:SF1">
    <property type="entry name" value="ANTI-SIGMA-K FACTOR RSKA"/>
    <property type="match status" value="1"/>
</dbReference>
<dbReference type="InterPro" id="IPR018764">
    <property type="entry name" value="RskA_C"/>
</dbReference>
<feature type="domain" description="Anti-sigma K factor RskA C-terminal" evidence="11">
    <location>
        <begin position="125"/>
        <end position="265"/>
    </location>
</feature>
<evidence type="ECO:0000256" key="2">
    <source>
        <dbReference type="ARBA" id="ARBA00022475"/>
    </source>
</evidence>
<dbReference type="InterPro" id="IPR041916">
    <property type="entry name" value="Anti_sigma_zinc_sf"/>
</dbReference>
<gene>
    <name evidence="12" type="ORF">LX12_001285</name>
</gene>
<dbReference type="PANTHER" id="PTHR37461">
    <property type="entry name" value="ANTI-SIGMA-K FACTOR RSKA"/>
    <property type="match status" value="1"/>
</dbReference>
<dbReference type="RefSeq" id="WP_253653683.1">
    <property type="nucleotide sequence ID" value="NZ_BAAAOE010000001.1"/>
</dbReference>
<keyword evidence="7" id="KW-0804">Transcription</keyword>
<dbReference type="InterPro" id="IPR051474">
    <property type="entry name" value="Anti-sigma-K/W_factor"/>
</dbReference>
<proteinExistence type="predicted"/>
<evidence type="ECO:0000313" key="12">
    <source>
        <dbReference type="EMBL" id="MCP2160106.1"/>
    </source>
</evidence>
<feature type="transmembrane region" description="Helical" evidence="10">
    <location>
        <begin position="119"/>
        <end position="140"/>
    </location>
</feature>
<accession>A0ABT1GYS6</accession>
<protein>
    <recommendedName>
        <fullName evidence="9">Regulator of SigK</fullName>
    </recommendedName>
    <alternativeName>
        <fullName evidence="8">Sigma-K anti-sigma factor RskA</fullName>
    </alternativeName>
</protein>
<name>A0ABT1GYS6_9NOCA</name>
<keyword evidence="13" id="KW-1185">Reference proteome</keyword>
<evidence type="ECO:0000256" key="7">
    <source>
        <dbReference type="ARBA" id="ARBA00023163"/>
    </source>
</evidence>